<comment type="caution">
    <text evidence="2">The sequence shown here is derived from an EMBL/GenBank/DDBJ whole genome shotgun (WGS) entry which is preliminary data.</text>
</comment>
<feature type="compositionally biased region" description="Basic and acidic residues" evidence="1">
    <location>
        <begin position="70"/>
        <end position="86"/>
    </location>
</feature>
<proteinExistence type="predicted"/>
<feature type="region of interest" description="Disordered" evidence="1">
    <location>
        <begin position="63"/>
        <end position="86"/>
    </location>
</feature>
<accession>A0A9N7VP69</accession>
<evidence type="ECO:0000313" key="2">
    <source>
        <dbReference type="EMBL" id="CAB1456622.1"/>
    </source>
</evidence>
<evidence type="ECO:0000256" key="1">
    <source>
        <dbReference type="SAM" id="MobiDB-lite"/>
    </source>
</evidence>
<keyword evidence="3" id="KW-1185">Reference proteome</keyword>
<dbReference type="AlphaFoldDB" id="A0A9N7VP69"/>
<protein>
    <submittedName>
        <fullName evidence="2">Uncharacterized protein</fullName>
    </submittedName>
</protein>
<evidence type="ECO:0000313" key="3">
    <source>
        <dbReference type="Proteomes" id="UP001153269"/>
    </source>
</evidence>
<gene>
    <name evidence="2" type="ORF">PLEPLA_LOCUS44407</name>
</gene>
<reference evidence="2" key="1">
    <citation type="submission" date="2020-03" db="EMBL/GenBank/DDBJ databases">
        <authorList>
            <person name="Weist P."/>
        </authorList>
    </citation>
    <scope>NUCLEOTIDE SEQUENCE</scope>
</reference>
<sequence>MDEEKKKKKGNFQHRRTHCTGSALIKLNYKQEFAQLLKKRSTLTEQPENNSITKILLTYRDPLRSSRSTNDSKEQKDSTPVSDDERRRLLPLSESYALMRRSDLPTRLTHLRTRKCELCISKTIVNRKRSEKIAIDAVITWPITLEILQLVSKLF</sequence>
<name>A0A9N7VP69_PLEPL</name>
<dbReference type="Proteomes" id="UP001153269">
    <property type="component" value="Unassembled WGS sequence"/>
</dbReference>
<dbReference type="EMBL" id="CADEAL010004305">
    <property type="protein sequence ID" value="CAB1456622.1"/>
    <property type="molecule type" value="Genomic_DNA"/>
</dbReference>
<organism evidence="2 3">
    <name type="scientific">Pleuronectes platessa</name>
    <name type="common">European plaice</name>
    <dbReference type="NCBI Taxonomy" id="8262"/>
    <lineage>
        <taxon>Eukaryota</taxon>
        <taxon>Metazoa</taxon>
        <taxon>Chordata</taxon>
        <taxon>Craniata</taxon>
        <taxon>Vertebrata</taxon>
        <taxon>Euteleostomi</taxon>
        <taxon>Actinopterygii</taxon>
        <taxon>Neopterygii</taxon>
        <taxon>Teleostei</taxon>
        <taxon>Neoteleostei</taxon>
        <taxon>Acanthomorphata</taxon>
        <taxon>Carangaria</taxon>
        <taxon>Pleuronectiformes</taxon>
        <taxon>Pleuronectoidei</taxon>
        <taxon>Pleuronectidae</taxon>
        <taxon>Pleuronectes</taxon>
    </lineage>
</organism>